<evidence type="ECO:0000256" key="2">
    <source>
        <dbReference type="SAM" id="Phobius"/>
    </source>
</evidence>
<feature type="region of interest" description="Disordered" evidence="1">
    <location>
        <begin position="394"/>
        <end position="416"/>
    </location>
</feature>
<reference evidence="4" key="1">
    <citation type="submission" date="2017-04" db="EMBL/GenBank/DDBJ databases">
        <authorList>
            <person name="Abreu V.A."/>
            <person name="Popin R.V."/>
            <person name="Rigonato J."/>
            <person name="Andreote A.P."/>
            <person name="Schaker P.C."/>
            <person name="Hoff-Risseti C."/>
            <person name="Alvarenga D.O."/>
            <person name="Varani A.M."/>
            <person name="Fiore M.F."/>
        </authorList>
    </citation>
    <scope>NUCLEOTIDE SEQUENCE [LARGE SCALE GENOMIC DNA]</scope>
    <source>
        <strain evidence="4">CENA303</strain>
    </source>
</reference>
<dbReference type="PANTHER" id="PTHR14136">
    <property type="entry name" value="BTB_POZ DOMAIN-CONTAINING PROTEIN KCTD9"/>
    <property type="match status" value="1"/>
</dbReference>
<dbReference type="InterPro" id="IPR001646">
    <property type="entry name" value="5peptide_repeat"/>
</dbReference>
<feature type="transmembrane region" description="Helical" evidence="2">
    <location>
        <begin position="152"/>
        <end position="171"/>
    </location>
</feature>
<dbReference type="AlphaFoldDB" id="A0A1X4G8S4"/>
<dbReference type="Pfam" id="PF00805">
    <property type="entry name" value="Pentapeptide"/>
    <property type="match status" value="1"/>
</dbReference>
<dbReference type="EMBL" id="NBYN01000029">
    <property type="protein sequence ID" value="OSO93037.1"/>
    <property type="molecule type" value="Genomic_DNA"/>
</dbReference>
<feature type="transmembrane region" description="Helical" evidence="2">
    <location>
        <begin position="118"/>
        <end position="140"/>
    </location>
</feature>
<protein>
    <submittedName>
        <fullName evidence="3">Low-complexity protein</fullName>
    </submittedName>
</protein>
<dbReference type="Gene3D" id="2.160.20.80">
    <property type="entry name" value="E3 ubiquitin-protein ligase SopA"/>
    <property type="match status" value="1"/>
</dbReference>
<accession>A0A1X4G8S4</accession>
<dbReference type="RefSeq" id="WP_085727658.1">
    <property type="nucleotide sequence ID" value="NZ_NBYN01000029.1"/>
</dbReference>
<evidence type="ECO:0000313" key="4">
    <source>
        <dbReference type="Proteomes" id="UP000192997"/>
    </source>
</evidence>
<gene>
    <name evidence="3" type="ORF">B7O87_06155</name>
</gene>
<dbReference type="PANTHER" id="PTHR14136:SF17">
    <property type="entry name" value="BTB_POZ DOMAIN-CONTAINING PROTEIN KCTD9"/>
    <property type="match status" value="1"/>
</dbReference>
<name>A0A1X4G8S4_9CYAN</name>
<feature type="compositionally biased region" description="Low complexity" evidence="1">
    <location>
        <begin position="1"/>
        <end position="22"/>
    </location>
</feature>
<evidence type="ECO:0000313" key="3">
    <source>
        <dbReference type="EMBL" id="OSO93037.1"/>
    </source>
</evidence>
<dbReference type="SUPFAM" id="SSF141571">
    <property type="entry name" value="Pentapeptide repeat-like"/>
    <property type="match status" value="1"/>
</dbReference>
<feature type="transmembrane region" description="Helical" evidence="2">
    <location>
        <begin position="96"/>
        <end position="112"/>
    </location>
</feature>
<feature type="region of interest" description="Disordered" evidence="1">
    <location>
        <begin position="1"/>
        <end position="24"/>
    </location>
</feature>
<keyword evidence="2" id="KW-1133">Transmembrane helix</keyword>
<proteinExistence type="predicted"/>
<evidence type="ECO:0000256" key="1">
    <source>
        <dbReference type="SAM" id="MobiDB-lite"/>
    </source>
</evidence>
<keyword evidence="2" id="KW-0472">Membrane</keyword>
<comment type="caution">
    <text evidence="3">The sequence shown here is derived from an EMBL/GenBank/DDBJ whole genome shotgun (WGS) entry which is preliminary data.</text>
</comment>
<keyword evidence="2" id="KW-0812">Transmembrane</keyword>
<dbReference type="InterPro" id="IPR051082">
    <property type="entry name" value="Pentapeptide-BTB/POZ_domain"/>
</dbReference>
<feature type="compositionally biased region" description="Polar residues" evidence="1">
    <location>
        <begin position="399"/>
        <end position="413"/>
    </location>
</feature>
<sequence>MSVDSNSNLSSNSSSNLSPDSHSLSDGHLLDHQLHPDDFDGKAGENTLVSEHFFAQQVLTAISFLQSPKYTNFLKKSTSIFSPNTTLTSGANSQDFIFTLLAIALTIISATINNRFLGVISTILTIFLCLKLLLPWLGAIIKEWVSPQDQKIFLGFVALTFAIIGSLKFFGLGNVLIKGTQKINWDTLGSVADWFGALGQIFIAIIAVYVAWRQYIISKDLTIQQNLLTVQQNIITQQQTIDSYFQGISDLVLDEEGLLEDWPQERAIAEGRTSAILSSVDASGKAKILRFLSRSKLLTPLQRDRRLGRPILDGMGGYAEDRLYGTRVIDLGVMLAGSDLSNTDLRWTDLTEVNLVHANLSGCDLVKANLSRAILYEANISQADLNGTRLFYGPAEQASPRSRTEPPNYQTGEHTGAVVENVDFTGVQRMSESTRYYCCAWCGEKSRTTIPGGCEGIPNKLARNEK</sequence>
<dbReference type="Proteomes" id="UP000192997">
    <property type="component" value="Unassembled WGS sequence"/>
</dbReference>
<feature type="transmembrane region" description="Helical" evidence="2">
    <location>
        <begin position="191"/>
        <end position="212"/>
    </location>
</feature>
<organism evidence="3 4">
    <name type="scientific">Cylindrospermopsis raciborskii CENA303</name>
    <dbReference type="NCBI Taxonomy" id="1170769"/>
    <lineage>
        <taxon>Bacteria</taxon>
        <taxon>Bacillati</taxon>
        <taxon>Cyanobacteriota</taxon>
        <taxon>Cyanophyceae</taxon>
        <taxon>Nostocales</taxon>
        <taxon>Aphanizomenonaceae</taxon>
        <taxon>Cylindrospermopsis</taxon>
    </lineage>
</organism>